<evidence type="ECO:0000256" key="1">
    <source>
        <dbReference type="ARBA" id="ARBA00022553"/>
    </source>
</evidence>
<gene>
    <name evidence="8" type="ordered locus">Cwoe_1501</name>
</gene>
<dbReference type="AlphaFoldDB" id="D3EZV3"/>
<dbReference type="InterPro" id="IPR001789">
    <property type="entry name" value="Sig_transdc_resp-reg_receiver"/>
</dbReference>
<evidence type="ECO:0000256" key="2">
    <source>
        <dbReference type="ARBA" id="ARBA00023015"/>
    </source>
</evidence>
<keyword evidence="4" id="KW-0804">Transcription</keyword>
<dbReference type="InterPro" id="IPR016032">
    <property type="entry name" value="Sig_transdc_resp-reg_C-effctor"/>
</dbReference>
<sequence length="228" mass="25116">MTRDLPIRVVLADDSFLVREAVARILEHEAHLEVVARCHDRASLLAAVERERPTVVVTDIRMPPDLEDEGIQVANELRERYPEIGVVVLSQYAEPRFGLALLEAGSDGRAYLLKERVSDRGQLVGAIDAVARGGAFVDAKIVESMIARHTAPGDSPLAELSPRELEILGEIAQGKSNPRIARELVLTKRAVEKHINSIFLKLGLSYAEDVSRRVKATLIYLAAAGRRD</sequence>
<evidence type="ECO:0000256" key="5">
    <source>
        <dbReference type="PROSITE-ProRule" id="PRU00169"/>
    </source>
</evidence>
<keyword evidence="3" id="KW-0238">DNA-binding</keyword>
<dbReference type="InterPro" id="IPR011006">
    <property type="entry name" value="CheY-like_superfamily"/>
</dbReference>
<dbReference type="STRING" id="469383.Cwoe_1501"/>
<reference evidence="9" key="2">
    <citation type="submission" date="2010-01" db="EMBL/GenBank/DDBJ databases">
        <title>The complete genome of Conexibacter woesei DSM 14684.</title>
        <authorList>
            <consortium name="US DOE Joint Genome Institute (JGI-PGF)"/>
            <person name="Lucas S."/>
            <person name="Copeland A."/>
            <person name="Lapidus A."/>
            <person name="Glavina del Rio T."/>
            <person name="Dalin E."/>
            <person name="Tice H."/>
            <person name="Bruce D."/>
            <person name="Goodwin L."/>
            <person name="Pitluck S."/>
            <person name="Kyrpides N."/>
            <person name="Mavromatis K."/>
            <person name="Ivanova N."/>
            <person name="Mikhailova N."/>
            <person name="Chertkov O."/>
            <person name="Brettin T."/>
            <person name="Detter J.C."/>
            <person name="Han C."/>
            <person name="Larimer F."/>
            <person name="Land M."/>
            <person name="Hauser L."/>
            <person name="Markowitz V."/>
            <person name="Cheng J.-F."/>
            <person name="Hugenholtz P."/>
            <person name="Woyke T."/>
            <person name="Wu D."/>
            <person name="Pukall R."/>
            <person name="Steenblock K."/>
            <person name="Schneider S."/>
            <person name="Klenk H.-P."/>
            <person name="Eisen J.A."/>
        </authorList>
    </citation>
    <scope>NUCLEOTIDE SEQUENCE [LARGE SCALE GENOMIC DNA]</scope>
    <source>
        <strain evidence="9">DSM 14684 / CIP 108061 / JCM 11494 / NBRC 100937 / ID131577</strain>
    </source>
</reference>
<evidence type="ECO:0000259" key="6">
    <source>
        <dbReference type="PROSITE" id="PS50043"/>
    </source>
</evidence>
<dbReference type="CDD" id="cd06170">
    <property type="entry name" value="LuxR_C_like"/>
    <property type="match status" value="1"/>
</dbReference>
<dbReference type="KEGG" id="cwo:Cwoe_1501"/>
<keyword evidence="9" id="KW-1185">Reference proteome</keyword>
<feature type="modified residue" description="4-aspartylphosphate" evidence="5">
    <location>
        <position position="59"/>
    </location>
</feature>
<proteinExistence type="predicted"/>
<dbReference type="Pfam" id="PF00196">
    <property type="entry name" value="GerE"/>
    <property type="match status" value="1"/>
</dbReference>
<dbReference type="PROSITE" id="PS50110">
    <property type="entry name" value="RESPONSE_REGULATORY"/>
    <property type="match status" value="1"/>
</dbReference>
<dbReference type="Pfam" id="PF00072">
    <property type="entry name" value="Response_reg"/>
    <property type="match status" value="1"/>
</dbReference>
<dbReference type="CDD" id="cd17535">
    <property type="entry name" value="REC_NarL-like"/>
    <property type="match status" value="1"/>
</dbReference>
<dbReference type="SMART" id="SM00448">
    <property type="entry name" value="REC"/>
    <property type="match status" value="1"/>
</dbReference>
<dbReference type="Proteomes" id="UP000008229">
    <property type="component" value="Chromosome"/>
</dbReference>
<dbReference type="HOGENOM" id="CLU_000445_90_0_11"/>
<dbReference type="SMART" id="SM00421">
    <property type="entry name" value="HTH_LUXR"/>
    <property type="match status" value="1"/>
</dbReference>
<name>D3EZV3_CONWI</name>
<reference evidence="8 9" key="1">
    <citation type="journal article" date="2010" name="Stand. Genomic Sci.">
        <title>Complete genome sequence of Conexibacter woesei type strain (ID131577).</title>
        <authorList>
            <person name="Pukall R."/>
            <person name="Lapidus A."/>
            <person name="Glavina Del Rio T."/>
            <person name="Copeland A."/>
            <person name="Tice H."/>
            <person name="Cheng J.-F."/>
            <person name="Lucas S."/>
            <person name="Chen F."/>
            <person name="Nolan M."/>
            <person name="Bruce D."/>
            <person name="Goodwin L."/>
            <person name="Pitluck S."/>
            <person name="Mavromatis K."/>
            <person name="Ivanova N."/>
            <person name="Ovchinnikova G."/>
            <person name="Pati A."/>
            <person name="Chen A."/>
            <person name="Palaniappan K."/>
            <person name="Land M."/>
            <person name="Hauser L."/>
            <person name="Chang Y.-J."/>
            <person name="Jeffries C.D."/>
            <person name="Chain P."/>
            <person name="Meincke L."/>
            <person name="Sims D."/>
            <person name="Brettin T."/>
            <person name="Detter J.C."/>
            <person name="Rohde M."/>
            <person name="Goeker M."/>
            <person name="Bristow J."/>
            <person name="Eisen J.A."/>
            <person name="Markowitz V."/>
            <person name="Kyrpides N.C."/>
            <person name="Klenk H.-P."/>
            <person name="Hugenholtz P."/>
        </authorList>
    </citation>
    <scope>NUCLEOTIDE SEQUENCE [LARGE SCALE GENOMIC DNA]</scope>
    <source>
        <strain evidence="9">DSM 14684 / CIP 108061 / JCM 11494 / NBRC 100937 / ID131577</strain>
    </source>
</reference>
<feature type="domain" description="HTH luxR-type" evidence="6">
    <location>
        <begin position="153"/>
        <end position="218"/>
    </location>
</feature>
<dbReference type="PANTHER" id="PTHR43214:SF24">
    <property type="entry name" value="TRANSCRIPTIONAL REGULATORY PROTEIN NARL-RELATED"/>
    <property type="match status" value="1"/>
</dbReference>
<evidence type="ECO:0000313" key="9">
    <source>
        <dbReference type="Proteomes" id="UP000008229"/>
    </source>
</evidence>
<dbReference type="InterPro" id="IPR039420">
    <property type="entry name" value="WalR-like"/>
</dbReference>
<protein>
    <submittedName>
        <fullName evidence="8">Two component transcriptional regulator, LuxR family</fullName>
    </submittedName>
</protein>
<evidence type="ECO:0000256" key="3">
    <source>
        <dbReference type="ARBA" id="ARBA00023125"/>
    </source>
</evidence>
<dbReference type="InterPro" id="IPR000792">
    <property type="entry name" value="Tscrpt_reg_LuxR_C"/>
</dbReference>
<dbReference type="EMBL" id="CP001854">
    <property type="protein sequence ID" value="ADB49929.1"/>
    <property type="molecule type" value="Genomic_DNA"/>
</dbReference>
<dbReference type="InterPro" id="IPR058245">
    <property type="entry name" value="NreC/VraR/RcsB-like_REC"/>
</dbReference>
<dbReference type="Gene3D" id="3.40.50.2300">
    <property type="match status" value="1"/>
</dbReference>
<dbReference type="SUPFAM" id="SSF52172">
    <property type="entry name" value="CheY-like"/>
    <property type="match status" value="1"/>
</dbReference>
<keyword evidence="1 5" id="KW-0597">Phosphoprotein</keyword>
<feature type="domain" description="Response regulatory" evidence="7">
    <location>
        <begin position="8"/>
        <end position="129"/>
    </location>
</feature>
<dbReference type="SUPFAM" id="SSF46894">
    <property type="entry name" value="C-terminal effector domain of the bipartite response regulators"/>
    <property type="match status" value="1"/>
</dbReference>
<dbReference type="GO" id="GO:0000160">
    <property type="term" value="P:phosphorelay signal transduction system"/>
    <property type="evidence" value="ECO:0007669"/>
    <property type="project" value="InterPro"/>
</dbReference>
<evidence type="ECO:0000259" key="7">
    <source>
        <dbReference type="PROSITE" id="PS50110"/>
    </source>
</evidence>
<dbReference type="PANTHER" id="PTHR43214">
    <property type="entry name" value="TWO-COMPONENT RESPONSE REGULATOR"/>
    <property type="match status" value="1"/>
</dbReference>
<dbReference type="eggNOG" id="COG2197">
    <property type="taxonomic scope" value="Bacteria"/>
</dbReference>
<dbReference type="GO" id="GO:0003677">
    <property type="term" value="F:DNA binding"/>
    <property type="evidence" value="ECO:0007669"/>
    <property type="project" value="UniProtKB-KW"/>
</dbReference>
<dbReference type="PROSITE" id="PS50043">
    <property type="entry name" value="HTH_LUXR_2"/>
    <property type="match status" value="1"/>
</dbReference>
<accession>D3EZV3</accession>
<evidence type="ECO:0000256" key="4">
    <source>
        <dbReference type="ARBA" id="ARBA00023163"/>
    </source>
</evidence>
<organism evidence="8 9">
    <name type="scientific">Conexibacter woesei (strain DSM 14684 / CCUG 47730 / CIP 108061 / JCM 11494 / NBRC 100937 / ID131577)</name>
    <dbReference type="NCBI Taxonomy" id="469383"/>
    <lineage>
        <taxon>Bacteria</taxon>
        <taxon>Bacillati</taxon>
        <taxon>Actinomycetota</taxon>
        <taxon>Thermoleophilia</taxon>
        <taxon>Solirubrobacterales</taxon>
        <taxon>Conexibacteraceae</taxon>
        <taxon>Conexibacter</taxon>
    </lineage>
</organism>
<dbReference type="PRINTS" id="PR00038">
    <property type="entry name" value="HTHLUXR"/>
</dbReference>
<dbReference type="GO" id="GO:0006355">
    <property type="term" value="P:regulation of DNA-templated transcription"/>
    <property type="evidence" value="ECO:0007669"/>
    <property type="project" value="InterPro"/>
</dbReference>
<keyword evidence="2" id="KW-0805">Transcription regulation</keyword>
<evidence type="ECO:0000313" key="8">
    <source>
        <dbReference type="EMBL" id="ADB49929.1"/>
    </source>
</evidence>